<gene>
    <name evidence="2" type="ORF">D0Y65_018199</name>
</gene>
<evidence type="ECO:0000259" key="1">
    <source>
        <dbReference type="PROSITE" id="PS51038"/>
    </source>
</evidence>
<dbReference type="InterPro" id="IPR043151">
    <property type="entry name" value="BAH_sf"/>
</dbReference>
<name>A0A445JY48_GLYSO</name>
<organism evidence="2 3">
    <name type="scientific">Glycine soja</name>
    <name type="common">Wild soybean</name>
    <dbReference type="NCBI Taxonomy" id="3848"/>
    <lineage>
        <taxon>Eukaryota</taxon>
        <taxon>Viridiplantae</taxon>
        <taxon>Streptophyta</taxon>
        <taxon>Embryophyta</taxon>
        <taxon>Tracheophyta</taxon>
        <taxon>Spermatophyta</taxon>
        <taxon>Magnoliopsida</taxon>
        <taxon>eudicotyledons</taxon>
        <taxon>Gunneridae</taxon>
        <taxon>Pentapetalae</taxon>
        <taxon>rosids</taxon>
        <taxon>fabids</taxon>
        <taxon>Fabales</taxon>
        <taxon>Fabaceae</taxon>
        <taxon>Papilionoideae</taxon>
        <taxon>50 kb inversion clade</taxon>
        <taxon>NPAAA clade</taxon>
        <taxon>indigoferoid/millettioid clade</taxon>
        <taxon>Phaseoleae</taxon>
        <taxon>Glycine</taxon>
        <taxon>Glycine subgen. Soja</taxon>
    </lineage>
</organism>
<sequence length="88" mass="10529">MHSCTKEFSWIGLPWACKKRRKHYQAYKRNGFQISLKDKHVVAYLEDLYEDSRGNKMVVVCWFHKIDEVGIALPHSFSDREVFFSLYL</sequence>
<feature type="domain" description="BAH" evidence="1">
    <location>
        <begin position="22"/>
        <end position="88"/>
    </location>
</feature>
<dbReference type="Proteomes" id="UP000289340">
    <property type="component" value="Chromosome 7"/>
</dbReference>
<dbReference type="Gene3D" id="2.30.30.490">
    <property type="match status" value="1"/>
</dbReference>
<proteinExistence type="predicted"/>
<evidence type="ECO:0000313" key="3">
    <source>
        <dbReference type="Proteomes" id="UP000289340"/>
    </source>
</evidence>
<dbReference type="GO" id="GO:0003682">
    <property type="term" value="F:chromatin binding"/>
    <property type="evidence" value="ECO:0007669"/>
    <property type="project" value="InterPro"/>
</dbReference>
<protein>
    <recommendedName>
        <fullName evidence="1">BAH domain-containing protein</fullName>
    </recommendedName>
</protein>
<evidence type="ECO:0000313" key="2">
    <source>
        <dbReference type="EMBL" id="RZC03420.1"/>
    </source>
</evidence>
<dbReference type="InterPro" id="IPR001025">
    <property type="entry name" value="BAH_dom"/>
</dbReference>
<dbReference type="AlphaFoldDB" id="A0A445JY48"/>
<reference evidence="2 3" key="1">
    <citation type="submission" date="2018-09" db="EMBL/GenBank/DDBJ databases">
        <title>A high-quality reference genome of wild soybean provides a powerful tool to mine soybean genomes.</title>
        <authorList>
            <person name="Xie M."/>
            <person name="Chung C.Y.L."/>
            <person name="Li M.-W."/>
            <person name="Wong F.-L."/>
            <person name="Chan T.-F."/>
            <person name="Lam H.-M."/>
        </authorList>
    </citation>
    <scope>NUCLEOTIDE SEQUENCE [LARGE SCALE GENOMIC DNA]</scope>
    <source>
        <strain evidence="3">cv. W05</strain>
        <tissue evidence="2">Hypocotyl of etiolated seedlings</tissue>
    </source>
</reference>
<dbReference type="EMBL" id="QZWG01000007">
    <property type="protein sequence ID" value="RZC03420.1"/>
    <property type="molecule type" value="Genomic_DNA"/>
</dbReference>
<dbReference type="SMR" id="A0A445JY48"/>
<keyword evidence="3" id="KW-1185">Reference proteome</keyword>
<accession>A0A445JY48</accession>
<dbReference type="PROSITE" id="PS51038">
    <property type="entry name" value="BAH"/>
    <property type="match status" value="1"/>
</dbReference>
<comment type="caution">
    <text evidence="2">The sequence shown here is derived from an EMBL/GenBank/DDBJ whole genome shotgun (WGS) entry which is preliminary data.</text>
</comment>